<dbReference type="GO" id="GO:0071111">
    <property type="term" value="F:cyclic-guanylate-specific phosphodiesterase activity"/>
    <property type="evidence" value="ECO:0007669"/>
    <property type="project" value="UniProtKB-EC"/>
</dbReference>
<evidence type="ECO:0000256" key="5">
    <source>
        <dbReference type="ARBA" id="ARBA00022692"/>
    </source>
</evidence>
<dbReference type="Gene3D" id="3.20.20.450">
    <property type="entry name" value="EAL domain"/>
    <property type="match status" value="1"/>
</dbReference>
<dbReference type="EC" id="3.1.4.52" evidence="2"/>
<evidence type="ECO:0000256" key="9">
    <source>
        <dbReference type="ARBA" id="ARBA00034290"/>
    </source>
</evidence>
<evidence type="ECO:0000313" key="12">
    <source>
        <dbReference type="EMBL" id="NML59981.1"/>
    </source>
</evidence>
<dbReference type="GO" id="GO:0005886">
    <property type="term" value="C:plasma membrane"/>
    <property type="evidence" value="ECO:0007669"/>
    <property type="project" value="UniProtKB-SubCell"/>
</dbReference>
<protein>
    <recommendedName>
        <fullName evidence="2">cyclic-guanylate-specific phosphodiesterase</fullName>
        <ecNumber evidence="2">3.1.4.52</ecNumber>
    </recommendedName>
</protein>
<comment type="subcellular location">
    <subcellularLocation>
        <location evidence="1">Cell membrane</location>
        <topology evidence="1">Multi-pass membrane protein</topology>
    </subcellularLocation>
</comment>
<dbReference type="CDD" id="cd01948">
    <property type="entry name" value="EAL"/>
    <property type="match status" value="1"/>
</dbReference>
<evidence type="ECO:0000256" key="7">
    <source>
        <dbReference type="ARBA" id="ARBA00022989"/>
    </source>
</evidence>
<dbReference type="InterPro" id="IPR050706">
    <property type="entry name" value="Cyclic-di-GMP_PDE-like"/>
</dbReference>
<dbReference type="InterPro" id="IPR035919">
    <property type="entry name" value="EAL_sf"/>
</dbReference>
<sequence>MNKSTAIALTMLVGILAVGVPVWLAVEESGRQGLAAETARALSYAREIMRRSDATVEQVNSGIANLERTPAGEQCSDENLARMRQIDLESTYIQAVGYLDEGRIVCSSLGRDSKDMVLGPPDFVTPIGAVIYKDVRFSFAQKETFVAFGRNDYVAIIHRGQPIDITTTEIDVSLAVFSLSDSAPLTSRGFISPDWVKRLGARTEITFVESGYVVAVMKSARFRTITLAAVPIEYLNSRTREAAWRLVPVGVIAGGVLAAAVFMLASIQLAIPAAIKTGLKRGEFFLHYQPLVDLQTGQWVGAEALVRWQRAEGELVQPDFFVPLAEENGIIGLLTHQVFELVARDTGTFLSRHPEFHIAINLSAADMQSPELPGQLDRLLKTTGATTRNVIVEITERSLFNPALARRVTHDIRALGYGIAIDDFGTGYSSLSYLETLEVDYLKIDKSFVDAIATDAPTSHVVQHIIEMAKSLKLRMIAEGVGTEAQAEFLRQRGVEFGQGWLFGKAMPFAELERRMAELAMRD</sequence>
<organism evidence="12 13">
    <name type="scientific">Massilia polaris</name>
    <dbReference type="NCBI Taxonomy" id="2728846"/>
    <lineage>
        <taxon>Bacteria</taxon>
        <taxon>Pseudomonadati</taxon>
        <taxon>Pseudomonadota</taxon>
        <taxon>Betaproteobacteria</taxon>
        <taxon>Burkholderiales</taxon>
        <taxon>Oxalobacteraceae</taxon>
        <taxon>Telluria group</taxon>
        <taxon>Massilia</taxon>
    </lineage>
</organism>
<feature type="transmembrane region" description="Helical" evidence="10">
    <location>
        <begin position="6"/>
        <end position="26"/>
    </location>
</feature>
<keyword evidence="7 10" id="KW-1133">Transmembrane helix</keyword>
<dbReference type="InterPro" id="IPR024744">
    <property type="entry name" value="CSS-motif_dom"/>
</dbReference>
<evidence type="ECO:0000313" key="13">
    <source>
        <dbReference type="Proteomes" id="UP000583752"/>
    </source>
</evidence>
<proteinExistence type="predicted"/>
<evidence type="ECO:0000256" key="10">
    <source>
        <dbReference type="SAM" id="Phobius"/>
    </source>
</evidence>
<keyword evidence="3" id="KW-1003">Cell membrane</keyword>
<keyword evidence="6" id="KW-0378">Hydrolase</keyword>
<evidence type="ECO:0000256" key="2">
    <source>
        <dbReference type="ARBA" id="ARBA00012282"/>
    </source>
</evidence>
<evidence type="ECO:0000256" key="8">
    <source>
        <dbReference type="ARBA" id="ARBA00023136"/>
    </source>
</evidence>
<keyword evidence="4" id="KW-0973">c-di-GMP</keyword>
<dbReference type="PROSITE" id="PS50883">
    <property type="entry name" value="EAL"/>
    <property type="match status" value="1"/>
</dbReference>
<accession>A0A848HIZ1</accession>
<dbReference type="Pfam" id="PF00563">
    <property type="entry name" value="EAL"/>
    <property type="match status" value="1"/>
</dbReference>
<evidence type="ECO:0000256" key="4">
    <source>
        <dbReference type="ARBA" id="ARBA00022636"/>
    </source>
</evidence>
<gene>
    <name evidence="12" type="ORF">HHL21_02545</name>
</gene>
<comment type="catalytic activity">
    <reaction evidence="9">
        <text>3',3'-c-di-GMP + H2O = 5'-phosphoguanylyl(3'-&gt;5')guanosine + H(+)</text>
        <dbReference type="Rhea" id="RHEA:24902"/>
        <dbReference type="ChEBI" id="CHEBI:15377"/>
        <dbReference type="ChEBI" id="CHEBI:15378"/>
        <dbReference type="ChEBI" id="CHEBI:58754"/>
        <dbReference type="ChEBI" id="CHEBI:58805"/>
        <dbReference type="EC" id="3.1.4.52"/>
    </reaction>
</comment>
<dbReference type="SMART" id="SM00052">
    <property type="entry name" value="EAL"/>
    <property type="match status" value="1"/>
</dbReference>
<dbReference type="AlphaFoldDB" id="A0A848HIZ1"/>
<dbReference type="InterPro" id="IPR001633">
    <property type="entry name" value="EAL_dom"/>
</dbReference>
<dbReference type="EMBL" id="JABBGG010000001">
    <property type="protein sequence ID" value="NML59981.1"/>
    <property type="molecule type" value="Genomic_DNA"/>
</dbReference>
<dbReference type="SUPFAM" id="SSF141868">
    <property type="entry name" value="EAL domain-like"/>
    <property type="match status" value="1"/>
</dbReference>
<name>A0A848HIZ1_9BURK</name>
<evidence type="ECO:0000256" key="3">
    <source>
        <dbReference type="ARBA" id="ARBA00022475"/>
    </source>
</evidence>
<evidence type="ECO:0000256" key="1">
    <source>
        <dbReference type="ARBA" id="ARBA00004651"/>
    </source>
</evidence>
<evidence type="ECO:0000256" key="6">
    <source>
        <dbReference type="ARBA" id="ARBA00022801"/>
    </source>
</evidence>
<reference evidence="12 13" key="1">
    <citation type="submission" date="2020-04" db="EMBL/GenBank/DDBJ databases">
        <title>Massilia sp. RP-1-19 isolated from soil.</title>
        <authorList>
            <person name="Dahal R.H."/>
        </authorList>
    </citation>
    <scope>NUCLEOTIDE SEQUENCE [LARGE SCALE GENOMIC DNA]</scope>
    <source>
        <strain evidence="12 13">RP-1-19</strain>
    </source>
</reference>
<comment type="caution">
    <text evidence="12">The sequence shown here is derived from an EMBL/GenBank/DDBJ whole genome shotgun (WGS) entry which is preliminary data.</text>
</comment>
<evidence type="ECO:0000259" key="11">
    <source>
        <dbReference type="PROSITE" id="PS50883"/>
    </source>
</evidence>
<dbReference type="RefSeq" id="WP_169463662.1">
    <property type="nucleotide sequence ID" value="NZ_JABBGG010000001.1"/>
</dbReference>
<dbReference type="Pfam" id="PF12792">
    <property type="entry name" value="CSS-motif"/>
    <property type="match status" value="1"/>
</dbReference>
<feature type="transmembrane region" description="Helical" evidence="10">
    <location>
        <begin position="246"/>
        <end position="271"/>
    </location>
</feature>
<dbReference type="PANTHER" id="PTHR33121">
    <property type="entry name" value="CYCLIC DI-GMP PHOSPHODIESTERASE PDEF"/>
    <property type="match status" value="1"/>
</dbReference>
<keyword evidence="13" id="KW-1185">Reference proteome</keyword>
<keyword evidence="5 10" id="KW-0812">Transmembrane</keyword>
<dbReference type="PANTHER" id="PTHR33121:SF81">
    <property type="entry name" value="CYCLIC DI-GMP PHOSPHODIESTERASE PDEB-RELATED"/>
    <property type="match status" value="1"/>
</dbReference>
<dbReference type="Proteomes" id="UP000583752">
    <property type="component" value="Unassembled WGS sequence"/>
</dbReference>
<feature type="domain" description="EAL" evidence="11">
    <location>
        <begin position="268"/>
        <end position="520"/>
    </location>
</feature>
<keyword evidence="8 10" id="KW-0472">Membrane</keyword>